<feature type="transmembrane region" description="Helical" evidence="2">
    <location>
        <begin position="21"/>
        <end position="40"/>
    </location>
</feature>
<dbReference type="InterPro" id="IPR001466">
    <property type="entry name" value="Beta-lactam-related"/>
</dbReference>
<dbReference type="Pfam" id="PF00144">
    <property type="entry name" value="Beta-lactamase"/>
    <property type="match status" value="1"/>
</dbReference>
<dbReference type="InterPro" id="IPR012338">
    <property type="entry name" value="Beta-lactam/transpept-like"/>
</dbReference>
<keyword evidence="2" id="KW-0472">Membrane</keyword>
<dbReference type="EMBL" id="CP109491">
    <property type="protein sequence ID" value="WUX38650.1"/>
    <property type="molecule type" value="Genomic_DNA"/>
</dbReference>
<reference evidence="4" key="1">
    <citation type="submission" date="2022-10" db="EMBL/GenBank/DDBJ databases">
        <title>The complete genomes of actinobacterial strains from the NBC collection.</title>
        <authorList>
            <person name="Joergensen T.S."/>
            <person name="Alvarez Arevalo M."/>
            <person name="Sterndorff E.B."/>
            <person name="Faurdal D."/>
            <person name="Vuksanovic O."/>
            <person name="Mourched A.-S."/>
            <person name="Charusanti P."/>
            <person name="Shaw S."/>
            <person name="Blin K."/>
            <person name="Weber T."/>
        </authorList>
    </citation>
    <scope>NUCLEOTIDE SEQUENCE</scope>
    <source>
        <strain evidence="4">NBC_01436</strain>
    </source>
</reference>
<sequence>MRSPTEQSPRSTTRQGDRRRRAVSVAAALAVGVMTLGVLAPPAASDPAASDSAAPAAAAAAGPDAVQRALNTLVRDDGMPAALASVKDRNGRARTYTAGVGDLTTGAKVPRDGQVRIGSNTKAFTAVVVLQLVGEGKIDLDAFVDTYLPGLVRGEGIDGSRITVRQLLQHTSGLPEYGVHLDDDEIRNRYFEPRELLDLALEHPADAEPGETWGYSNTNYVLAGLIVQKVTGRPLAEEMDRRIIKRIGLRHTYFPAPGEMTVREPHPRGYHRSPEDGPLRDFTEMDPSAGWAAGQLISTNSDLNRFFTALLAGRLLPAAQLAEMRTTVPVGTSGLRYGLGLTSRTLSCGGVYWGHGGDIAGYETRGGATDDGRAANVAVTSIPTNEAAVRHVGEAVDRALCG</sequence>
<feature type="compositionally biased region" description="Basic and acidic residues" evidence="1">
    <location>
        <begin position="261"/>
        <end position="278"/>
    </location>
</feature>
<proteinExistence type="predicted"/>
<keyword evidence="2" id="KW-1133">Transmembrane helix</keyword>
<dbReference type="RefSeq" id="WP_329357071.1">
    <property type="nucleotide sequence ID" value="NZ_CP109490.1"/>
</dbReference>
<dbReference type="PANTHER" id="PTHR46825">
    <property type="entry name" value="D-ALANYL-D-ALANINE-CARBOXYPEPTIDASE/ENDOPEPTIDASE AMPH"/>
    <property type="match status" value="1"/>
</dbReference>
<dbReference type="PANTHER" id="PTHR46825:SF7">
    <property type="entry name" value="D-ALANYL-D-ALANINE CARBOXYPEPTIDASE"/>
    <property type="match status" value="1"/>
</dbReference>
<organism evidence="4 5">
    <name type="scientific">Streptomyces anulatus</name>
    <name type="common">Streptomyces chrysomallus</name>
    <dbReference type="NCBI Taxonomy" id="1892"/>
    <lineage>
        <taxon>Bacteria</taxon>
        <taxon>Bacillati</taxon>
        <taxon>Actinomycetota</taxon>
        <taxon>Actinomycetes</taxon>
        <taxon>Kitasatosporales</taxon>
        <taxon>Streptomycetaceae</taxon>
        <taxon>Streptomyces</taxon>
    </lineage>
</organism>
<name>A0ABZ1ZIY3_STRAQ</name>
<protein>
    <submittedName>
        <fullName evidence="4">Beta-lactamase family protein</fullName>
    </submittedName>
</protein>
<keyword evidence="2" id="KW-0812">Transmembrane</keyword>
<evidence type="ECO:0000313" key="5">
    <source>
        <dbReference type="Proteomes" id="UP001431926"/>
    </source>
</evidence>
<gene>
    <name evidence="4" type="ORF">OG367_21465</name>
</gene>
<evidence type="ECO:0000256" key="1">
    <source>
        <dbReference type="SAM" id="MobiDB-lite"/>
    </source>
</evidence>
<dbReference type="SUPFAM" id="SSF56601">
    <property type="entry name" value="beta-lactamase/transpeptidase-like"/>
    <property type="match status" value="1"/>
</dbReference>
<feature type="domain" description="Beta-lactamase-related" evidence="3">
    <location>
        <begin position="68"/>
        <end position="385"/>
    </location>
</feature>
<dbReference type="Proteomes" id="UP001431926">
    <property type="component" value="Chromosome"/>
</dbReference>
<evidence type="ECO:0000313" key="4">
    <source>
        <dbReference type="EMBL" id="WUX38650.1"/>
    </source>
</evidence>
<feature type="region of interest" description="Disordered" evidence="1">
    <location>
        <begin position="258"/>
        <end position="278"/>
    </location>
</feature>
<feature type="region of interest" description="Disordered" evidence="1">
    <location>
        <begin position="1"/>
        <end position="21"/>
    </location>
</feature>
<dbReference type="InterPro" id="IPR050491">
    <property type="entry name" value="AmpC-like"/>
</dbReference>
<evidence type="ECO:0000259" key="3">
    <source>
        <dbReference type="Pfam" id="PF00144"/>
    </source>
</evidence>
<accession>A0ABZ1ZIY3</accession>
<keyword evidence="5" id="KW-1185">Reference proteome</keyword>
<evidence type="ECO:0000256" key="2">
    <source>
        <dbReference type="SAM" id="Phobius"/>
    </source>
</evidence>
<dbReference type="Gene3D" id="3.40.710.10">
    <property type="entry name" value="DD-peptidase/beta-lactamase superfamily"/>
    <property type="match status" value="1"/>
</dbReference>